<dbReference type="PANTHER" id="PTHR43557">
    <property type="entry name" value="APOPTOSIS-INDUCING FACTOR 1"/>
    <property type="match status" value="1"/>
</dbReference>
<dbReference type="InterPro" id="IPR028202">
    <property type="entry name" value="Reductase_C"/>
</dbReference>
<keyword evidence="2" id="KW-0285">Flavoprotein</keyword>
<dbReference type="EMBL" id="CP014579">
    <property type="protein sequence ID" value="ANB74999.1"/>
    <property type="molecule type" value="Genomic_DNA"/>
</dbReference>
<dbReference type="Gene3D" id="3.50.50.60">
    <property type="entry name" value="FAD/NAD(P)-binding domain"/>
    <property type="match status" value="2"/>
</dbReference>
<protein>
    <recommendedName>
        <fullName evidence="9">Pyridine nucleotide-disulfide oxidoreductase</fullName>
    </recommendedName>
</protein>
<evidence type="ECO:0000259" key="5">
    <source>
        <dbReference type="Pfam" id="PF07992"/>
    </source>
</evidence>
<evidence type="ECO:0000256" key="3">
    <source>
        <dbReference type="ARBA" id="ARBA00022827"/>
    </source>
</evidence>
<comment type="cofactor">
    <cofactor evidence="1">
        <name>FAD</name>
        <dbReference type="ChEBI" id="CHEBI:57692"/>
    </cofactor>
</comment>
<keyword evidence="4" id="KW-0560">Oxidoreductase</keyword>
<feature type="domain" description="Reductase C-terminal" evidence="6">
    <location>
        <begin position="321"/>
        <end position="406"/>
    </location>
</feature>
<dbReference type="PRINTS" id="PR00368">
    <property type="entry name" value="FADPNR"/>
</dbReference>
<name>A0A160FQ67_9BURK</name>
<dbReference type="RefSeq" id="WP_063498297.1">
    <property type="nucleotide sequence ID" value="NZ_CP014579.1"/>
</dbReference>
<organism evidence="7 8">
    <name type="scientific">Paraburkholderia phytofirmans OLGA172</name>
    <dbReference type="NCBI Taxonomy" id="1417228"/>
    <lineage>
        <taxon>Bacteria</taxon>
        <taxon>Pseudomonadati</taxon>
        <taxon>Pseudomonadota</taxon>
        <taxon>Betaproteobacteria</taxon>
        <taxon>Burkholderiales</taxon>
        <taxon>Burkholderiaceae</taxon>
        <taxon>Paraburkholderia</taxon>
    </lineage>
</organism>
<evidence type="ECO:0000259" key="6">
    <source>
        <dbReference type="Pfam" id="PF14759"/>
    </source>
</evidence>
<dbReference type="InterPro" id="IPR036188">
    <property type="entry name" value="FAD/NAD-bd_sf"/>
</dbReference>
<reference evidence="7 8" key="1">
    <citation type="journal article" date="2016" name="Gene">
        <title>PacBio SMRT assembly of a complex multi-replicon genome reveals chlorocatechol degradative operon in a region of genome plasticity.</title>
        <authorList>
            <person name="Ricker N."/>
            <person name="Shen S.Y."/>
            <person name="Goordial J."/>
            <person name="Jin S."/>
            <person name="Fulthorpe R.R."/>
        </authorList>
    </citation>
    <scope>NUCLEOTIDE SEQUENCE [LARGE SCALE GENOMIC DNA]</scope>
    <source>
        <strain evidence="7 8">OLGA172</strain>
    </source>
</reference>
<dbReference type="GO" id="GO:0005737">
    <property type="term" value="C:cytoplasm"/>
    <property type="evidence" value="ECO:0007669"/>
    <property type="project" value="TreeGrafter"/>
</dbReference>
<dbReference type="PANTHER" id="PTHR43557:SF2">
    <property type="entry name" value="RIESKE DOMAIN-CONTAINING PROTEIN-RELATED"/>
    <property type="match status" value="1"/>
</dbReference>
<dbReference type="STRING" id="1804984.AYM40_21440"/>
<gene>
    <name evidence="7" type="ORF">AYM40_21440</name>
</gene>
<evidence type="ECO:0000256" key="2">
    <source>
        <dbReference type="ARBA" id="ARBA00022630"/>
    </source>
</evidence>
<dbReference type="PRINTS" id="PR00411">
    <property type="entry name" value="PNDRDTASEI"/>
</dbReference>
<accession>A0A160FQ67</accession>
<dbReference type="InterPro" id="IPR023753">
    <property type="entry name" value="FAD/NAD-binding_dom"/>
</dbReference>
<dbReference type="Proteomes" id="UP000076852">
    <property type="component" value="Chromosome 2"/>
</dbReference>
<evidence type="ECO:0000256" key="4">
    <source>
        <dbReference type="ARBA" id="ARBA00023002"/>
    </source>
</evidence>
<sequence>MTAERGILVIGGGQAACQFVASVRQMGYDGTLTIVSDELTPPYQRPPLSKGYLKGASTAESLHLRPASFYETLRCELRLGERVEWVNRSAREVVLSSGARISYVSLVFATGARARIFPGLPERDPRIHYLRSLAQAQALKTALSGYRRIGIVGAGYVGMEVAASARQLGIDVTVLEAAPRVMQRSVGEATSAAVHAFHISNGVDIRLGSSISAVEAAPGGLTIHTKAAPLAVDALVVGIGATPNIELAAAADIACASAILVDANARTNDPHVFAIGDCTEQTHEIYGPGLRLESVQNAVDQAKNAAAILAGKKTPPASVPWFWSDQYSHRIQVAGIAHGHDEIIVRKPAEQDSGKATQSVWYLRQGRLLAVEALDAAADFMAGKGFIQTSTPLDTTRLADASLPLHPQPFPT</sequence>
<evidence type="ECO:0000313" key="8">
    <source>
        <dbReference type="Proteomes" id="UP000076852"/>
    </source>
</evidence>
<keyword evidence="3" id="KW-0274">FAD</keyword>
<dbReference type="InterPro" id="IPR050446">
    <property type="entry name" value="FAD-oxidoreductase/Apoptosis"/>
</dbReference>
<proteinExistence type="predicted"/>
<dbReference type="Pfam" id="PF14759">
    <property type="entry name" value="Reductase_C"/>
    <property type="match status" value="1"/>
</dbReference>
<dbReference type="Gene3D" id="3.30.390.30">
    <property type="match status" value="1"/>
</dbReference>
<dbReference type="AlphaFoldDB" id="A0A160FQ67"/>
<dbReference type="InterPro" id="IPR016156">
    <property type="entry name" value="FAD/NAD-linked_Rdtase_dimer_sf"/>
</dbReference>
<evidence type="ECO:0008006" key="9">
    <source>
        <dbReference type="Google" id="ProtNLM"/>
    </source>
</evidence>
<evidence type="ECO:0000256" key="1">
    <source>
        <dbReference type="ARBA" id="ARBA00001974"/>
    </source>
</evidence>
<dbReference type="OrthoDB" id="9769238at2"/>
<evidence type="ECO:0000313" key="7">
    <source>
        <dbReference type="EMBL" id="ANB74999.1"/>
    </source>
</evidence>
<dbReference type="GO" id="GO:0016651">
    <property type="term" value="F:oxidoreductase activity, acting on NAD(P)H"/>
    <property type="evidence" value="ECO:0007669"/>
    <property type="project" value="TreeGrafter"/>
</dbReference>
<dbReference type="KEGG" id="buz:AYM40_21440"/>
<dbReference type="Pfam" id="PF07992">
    <property type="entry name" value="Pyr_redox_2"/>
    <property type="match status" value="1"/>
</dbReference>
<dbReference type="SUPFAM" id="SSF51905">
    <property type="entry name" value="FAD/NAD(P)-binding domain"/>
    <property type="match status" value="2"/>
</dbReference>
<keyword evidence="8" id="KW-1185">Reference proteome</keyword>
<dbReference type="SUPFAM" id="SSF55424">
    <property type="entry name" value="FAD/NAD-linked reductases, dimerisation (C-terminal) domain"/>
    <property type="match status" value="1"/>
</dbReference>
<feature type="domain" description="FAD/NAD(P)-binding" evidence="5">
    <location>
        <begin position="7"/>
        <end position="302"/>
    </location>
</feature>